<protein>
    <recommendedName>
        <fullName evidence="4">Membrane protein YczE</fullName>
    </recommendedName>
</protein>
<keyword evidence="1" id="KW-1133">Transmembrane helix</keyword>
<dbReference type="RefSeq" id="WP_213235742.1">
    <property type="nucleotide sequence ID" value="NZ_JAHBCL010000006.1"/>
</dbReference>
<name>A0ABS5PLM9_9FIRM</name>
<accession>A0ABS5PLM9</accession>
<keyword evidence="1" id="KW-0812">Transmembrane</keyword>
<feature type="transmembrane region" description="Helical" evidence="1">
    <location>
        <begin position="113"/>
        <end position="135"/>
    </location>
</feature>
<dbReference type="Proteomes" id="UP000746471">
    <property type="component" value="Unassembled WGS sequence"/>
</dbReference>
<feature type="transmembrane region" description="Helical" evidence="1">
    <location>
        <begin position="80"/>
        <end position="101"/>
    </location>
</feature>
<dbReference type="EMBL" id="JAHBCL010000006">
    <property type="protein sequence ID" value="MBS7525956.1"/>
    <property type="molecule type" value="Genomic_DNA"/>
</dbReference>
<evidence type="ECO:0000313" key="3">
    <source>
        <dbReference type="Proteomes" id="UP000746471"/>
    </source>
</evidence>
<feature type="transmembrane region" description="Helical" evidence="1">
    <location>
        <begin position="184"/>
        <end position="206"/>
    </location>
</feature>
<evidence type="ECO:0000313" key="2">
    <source>
        <dbReference type="EMBL" id="MBS7525956.1"/>
    </source>
</evidence>
<keyword evidence="3" id="KW-1185">Reference proteome</keyword>
<dbReference type="InterPro" id="IPR038750">
    <property type="entry name" value="YczE/YyaS-like"/>
</dbReference>
<feature type="transmembrane region" description="Helical" evidence="1">
    <location>
        <begin position="52"/>
        <end position="73"/>
    </location>
</feature>
<dbReference type="PANTHER" id="PTHR40078">
    <property type="entry name" value="INTEGRAL MEMBRANE PROTEIN-RELATED"/>
    <property type="match status" value="1"/>
</dbReference>
<proteinExistence type="predicted"/>
<comment type="caution">
    <text evidence="2">The sequence shown here is derived from an EMBL/GenBank/DDBJ whole genome shotgun (WGS) entry which is preliminary data.</text>
</comment>
<dbReference type="Pfam" id="PF19700">
    <property type="entry name" value="DUF6198"/>
    <property type="match status" value="1"/>
</dbReference>
<feature type="transmembrane region" description="Helical" evidence="1">
    <location>
        <begin position="156"/>
        <end position="178"/>
    </location>
</feature>
<keyword evidence="1" id="KW-0472">Membrane</keyword>
<sequence>MVEQKISVHQWVAFLWGIILLSLGVVVAVKANYGVTVATSPAYVLSLHFSDISLGTFNYMIQGVVFILMILMLQTLKWKHVFSFITNVLFGYCIDLFVLMLQHMTFETHVQRVIGFICSILLIGFALAFFIRSEMPMLPFDMFVRELSAKIEKRIGIVKTAFDLTLALCSLVMSLMFFGGVRGIYFGTLLSALTIGTAIDMALHILDKRIHFGDAKVGRVKSKLDETIISFRRT</sequence>
<gene>
    <name evidence="2" type="ORF">KHM83_04595</name>
</gene>
<evidence type="ECO:0008006" key="4">
    <source>
        <dbReference type="Google" id="ProtNLM"/>
    </source>
</evidence>
<dbReference type="PANTHER" id="PTHR40078:SF1">
    <property type="entry name" value="INTEGRAL MEMBRANE PROTEIN"/>
    <property type="match status" value="1"/>
</dbReference>
<reference evidence="2 3" key="1">
    <citation type="submission" date="2021-05" db="EMBL/GenBank/DDBJ databases">
        <title>Fusibacter ferrireducens sp. nov., an anaerobic, sulfur- and Fe-reducing bacterium isolated from the mangrove sediment.</title>
        <authorList>
            <person name="Qiu D."/>
        </authorList>
    </citation>
    <scope>NUCLEOTIDE SEQUENCE [LARGE SCALE GENOMIC DNA]</scope>
    <source>
        <strain evidence="2 3">DSM 12116</strain>
    </source>
</reference>
<feature type="transmembrane region" description="Helical" evidence="1">
    <location>
        <begin position="12"/>
        <end position="32"/>
    </location>
</feature>
<organism evidence="2 3">
    <name type="scientific">Fusibacter paucivorans</name>
    <dbReference type="NCBI Taxonomy" id="76009"/>
    <lineage>
        <taxon>Bacteria</taxon>
        <taxon>Bacillati</taxon>
        <taxon>Bacillota</taxon>
        <taxon>Clostridia</taxon>
        <taxon>Eubacteriales</taxon>
        <taxon>Eubacteriales Family XII. Incertae Sedis</taxon>
        <taxon>Fusibacter</taxon>
    </lineage>
</organism>
<evidence type="ECO:0000256" key="1">
    <source>
        <dbReference type="SAM" id="Phobius"/>
    </source>
</evidence>